<evidence type="ECO:0000256" key="1">
    <source>
        <dbReference type="SAM" id="MobiDB-lite"/>
    </source>
</evidence>
<keyword evidence="2" id="KW-0472">Membrane</keyword>
<reference evidence="3 4" key="1">
    <citation type="journal article" date="2017" name="Curr. Biol.">
        <title>Genome architecture and evolution of a unichromosomal asexual nematode.</title>
        <authorList>
            <person name="Fradin H."/>
            <person name="Zegar C."/>
            <person name="Gutwein M."/>
            <person name="Lucas J."/>
            <person name="Kovtun M."/>
            <person name="Corcoran D."/>
            <person name="Baugh L.R."/>
            <person name="Kiontke K."/>
            <person name="Gunsalus K."/>
            <person name="Fitch D.H."/>
            <person name="Piano F."/>
        </authorList>
    </citation>
    <scope>NUCLEOTIDE SEQUENCE [LARGE SCALE GENOMIC DNA]</scope>
    <source>
        <strain evidence="3">PF1309</strain>
    </source>
</reference>
<accession>A0A2A2J0X3</accession>
<dbReference type="Proteomes" id="UP000218231">
    <property type="component" value="Unassembled WGS sequence"/>
</dbReference>
<keyword evidence="2" id="KW-1133">Transmembrane helix</keyword>
<evidence type="ECO:0000256" key="2">
    <source>
        <dbReference type="SAM" id="Phobius"/>
    </source>
</evidence>
<dbReference type="EMBL" id="LIAE01010760">
    <property type="protein sequence ID" value="PAV55670.1"/>
    <property type="molecule type" value="Genomic_DNA"/>
</dbReference>
<proteinExistence type="predicted"/>
<protein>
    <submittedName>
        <fullName evidence="3">Uncharacterized protein</fullName>
    </submittedName>
</protein>
<feature type="transmembrane region" description="Helical" evidence="2">
    <location>
        <begin position="60"/>
        <end position="81"/>
    </location>
</feature>
<organism evidence="3 4">
    <name type="scientific">Diploscapter pachys</name>
    <dbReference type="NCBI Taxonomy" id="2018661"/>
    <lineage>
        <taxon>Eukaryota</taxon>
        <taxon>Metazoa</taxon>
        <taxon>Ecdysozoa</taxon>
        <taxon>Nematoda</taxon>
        <taxon>Chromadorea</taxon>
        <taxon>Rhabditida</taxon>
        <taxon>Rhabditina</taxon>
        <taxon>Rhabditomorpha</taxon>
        <taxon>Rhabditoidea</taxon>
        <taxon>Rhabditidae</taxon>
        <taxon>Diploscapter</taxon>
    </lineage>
</organism>
<gene>
    <name evidence="3" type="ORF">WR25_01527</name>
</gene>
<evidence type="ECO:0000313" key="4">
    <source>
        <dbReference type="Proteomes" id="UP000218231"/>
    </source>
</evidence>
<feature type="compositionally biased region" description="Basic and acidic residues" evidence="1">
    <location>
        <begin position="7"/>
        <end position="23"/>
    </location>
</feature>
<evidence type="ECO:0000313" key="3">
    <source>
        <dbReference type="EMBL" id="PAV55670.1"/>
    </source>
</evidence>
<dbReference type="AlphaFoldDB" id="A0A2A2J0X3"/>
<name>A0A2A2J0X3_9BILA</name>
<keyword evidence="2" id="KW-0812">Transmembrane</keyword>
<sequence>MAPNSEYYRERHNTHETVDSRDSGIDVRKRTYSSRPSYILSRKILRKNMEDERRWDADNVLWIVAFALQVWFFQLPVSIWFSPKTDW</sequence>
<comment type="caution">
    <text evidence="3">The sequence shown here is derived from an EMBL/GenBank/DDBJ whole genome shotgun (WGS) entry which is preliminary data.</text>
</comment>
<feature type="region of interest" description="Disordered" evidence="1">
    <location>
        <begin position="1"/>
        <end position="23"/>
    </location>
</feature>
<dbReference type="OrthoDB" id="5863067at2759"/>
<keyword evidence="4" id="KW-1185">Reference proteome</keyword>